<proteinExistence type="predicted"/>
<organism evidence="1 2">
    <name type="scientific">Lacticaseibacillus paracasei subsp. paracasei Lpp41</name>
    <dbReference type="NCBI Taxonomy" id="1256208"/>
    <lineage>
        <taxon>Bacteria</taxon>
        <taxon>Bacillati</taxon>
        <taxon>Bacillota</taxon>
        <taxon>Bacilli</taxon>
        <taxon>Lactobacillales</taxon>
        <taxon>Lactobacillaceae</taxon>
        <taxon>Lacticaseibacillus</taxon>
    </lineage>
</organism>
<evidence type="ECO:0000313" key="1">
    <source>
        <dbReference type="EMBL" id="EPC71326.1"/>
    </source>
</evidence>
<name>A0A829H567_LACPA</name>
<reference evidence="1 2" key="1">
    <citation type="journal article" date="2013" name="PLoS ONE">
        <title>Lactobacillus paracasei comparative genomics: towards species pan-genome definition and exploitation of diversity.</title>
        <authorList>
            <person name="Smokvina T."/>
            <person name="Wels M."/>
            <person name="Polka J."/>
            <person name="Chervaux C."/>
            <person name="Brisse S."/>
            <person name="Boekhorst J."/>
            <person name="van Hylckama Vlieg J.E."/>
            <person name="Siezen R.J."/>
        </authorList>
    </citation>
    <scope>NUCLEOTIDE SEQUENCE [LARGE SCALE GENOMIC DNA]</scope>
    <source>
        <strain evidence="1 2">Lpp41</strain>
    </source>
</reference>
<gene>
    <name evidence="1" type="ORF">Lpp41_12073</name>
</gene>
<protein>
    <submittedName>
        <fullName evidence="1">Uncharacterized protein</fullName>
    </submittedName>
</protein>
<dbReference type="AlphaFoldDB" id="A0A829H567"/>
<evidence type="ECO:0000313" key="2">
    <source>
        <dbReference type="Proteomes" id="UP000014244"/>
    </source>
</evidence>
<dbReference type="Proteomes" id="UP000014244">
    <property type="component" value="Unassembled WGS sequence"/>
</dbReference>
<accession>A0A829H567</accession>
<sequence length="50" mass="5579">MDNQDKTATITMLIVHEFMNAEDMANSPVGENLAKFLATAVLTGCQIMWY</sequence>
<dbReference type="EMBL" id="ANKE01000580">
    <property type="protein sequence ID" value="EPC71326.1"/>
    <property type="molecule type" value="Genomic_DNA"/>
</dbReference>
<comment type="caution">
    <text evidence="1">The sequence shown here is derived from an EMBL/GenBank/DDBJ whole genome shotgun (WGS) entry which is preliminary data.</text>
</comment>